<dbReference type="PANTHER" id="PTHR14030">
    <property type="entry name" value="MITOTIC CHECKPOINT SERINE/THREONINE-PROTEIN KINASE BUB1"/>
    <property type="match status" value="1"/>
</dbReference>
<dbReference type="SMART" id="SM00220">
    <property type="entry name" value="S_TKc"/>
    <property type="match status" value="1"/>
</dbReference>
<keyword evidence="9" id="KW-1185">Reference proteome</keyword>
<feature type="compositionally biased region" description="Acidic residues" evidence="5">
    <location>
        <begin position="555"/>
        <end position="575"/>
    </location>
</feature>
<reference evidence="8 9" key="1">
    <citation type="journal article" date="2019" name="Nat. Ecol. Evol.">
        <title>Megaphylogeny resolves global patterns of mushroom evolution.</title>
        <authorList>
            <person name="Varga T."/>
            <person name="Krizsan K."/>
            <person name="Foldi C."/>
            <person name="Dima B."/>
            <person name="Sanchez-Garcia M."/>
            <person name="Sanchez-Ramirez S."/>
            <person name="Szollosi G.J."/>
            <person name="Szarkandi J.G."/>
            <person name="Papp V."/>
            <person name="Albert L."/>
            <person name="Andreopoulos W."/>
            <person name="Angelini C."/>
            <person name="Antonin V."/>
            <person name="Barry K.W."/>
            <person name="Bougher N.L."/>
            <person name="Buchanan P."/>
            <person name="Buyck B."/>
            <person name="Bense V."/>
            <person name="Catcheside P."/>
            <person name="Chovatia M."/>
            <person name="Cooper J."/>
            <person name="Damon W."/>
            <person name="Desjardin D."/>
            <person name="Finy P."/>
            <person name="Geml J."/>
            <person name="Haridas S."/>
            <person name="Hughes K."/>
            <person name="Justo A."/>
            <person name="Karasinski D."/>
            <person name="Kautmanova I."/>
            <person name="Kiss B."/>
            <person name="Kocsube S."/>
            <person name="Kotiranta H."/>
            <person name="LaButti K.M."/>
            <person name="Lechner B.E."/>
            <person name="Liimatainen K."/>
            <person name="Lipzen A."/>
            <person name="Lukacs Z."/>
            <person name="Mihaltcheva S."/>
            <person name="Morgado L.N."/>
            <person name="Niskanen T."/>
            <person name="Noordeloos M.E."/>
            <person name="Ohm R.A."/>
            <person name="Ortiz-Santana B."/>
            <person name="Ovrebo C."/>
            <person name="Racz N."/>
            <person name="Riley R."/>
            <person name="Savchenko A."/>
            <person name="Shiryaev A."/>
            <person name="Soop K."/>
            <person name="Spirin V."/>
            <person name="Szebenyi C."/>
            <person name="Tomsovsky M."/>
            <person name="Tulloss R.E."/>
            <person name="Uehling J."/>
            <person name="Grigoriev I.V."/>
            <person name="Vagvolgyi C."/>
            <person name="Papp T."/>
            <person name="Martin F.M."/>
            <person name="Miettinen O."/>
            <person name="Hibbett D.S."/>
            <person name="Nagy L.G."/>
        </authorList>
    </citation>
    <scope>NUCLEOTIDE SEQUENCE [LARGE SCALE GENOMIC DNA]</scope>
    <source>
        <strain evidence="8 9">CBS 309.79</strain>
    </source>
</reference>
<feature type="domain" description="BUB1 N-terminal" evidence="7">
    <location>
        <begin position="16"/>
        <end position="173"/>
    </location>
</feature>
<feature type="compositionally biased region" description="Basic and acidic residues" evidence="5">
    <location>
        <begin position="635"/>
        <end position="649"/>
    </location>
</feature>
<dbReference type="CDD" id="cd13981">
    <property type="entry name" value="STKc_Bub1_BubR1"/>
    <property type="match status" value="1"/>
</dbReference>
<dbReference type="GO" id="GO:0051754">
    <property type="term" value="P:meiotic sister chromatid cohesion, centromeric"/>
    <property type="evidence" value="ECO:0007669"/>
    <property type="project" value="TreeGrafter"/>
</dbReference>
<evidence type="ECO:0000259" key="7">
    <source>
        <dbReference type="PROSITE" id="PS51489"/>
    </source>
</evidence>
<feature type="region of interest" description="Disordered" evidence="5">
    <location>
        <begin position="153"/>
        <end position="189"/>
    </location>
</feature>
<feature type="domain" description="Protein kinase" evidence="6">
    <location>
        <begin position="838"/>
        <end position="1166"/>
    </location>
</feature>
<keyword evidence="2" id="KW-0158">Chromosome</keyword>
<dbReference type="InterPro" id="IPR011009">
    <property type="entry name" value="Kinase-like_dom_sf"/>
</dbReference>
<comment type="subcellular location">
    <subcellularLocation>
        <location evidence="1">Chromosome</location>
        <location evidence="1">Centromere</location>
        <location evidence="1">Kinetochore</location>
    </subcellularLocation>
</comment>
<evidence type="ECO:0008006" key="10">
    <source>
        <dbReference type="Google" id="ProtNLM"/>
    </source>
</evidence>
<gene>
    <name evidence="8" type="ORF">BDV98DRAFT_648708</name>
</gene>
<accession>A0A5C3QQK8</accession>
<keyword evidence="3" id="KW-0995">Kinetochore</keyword>
<feature type="region of interest" description="Disordered" evidence="5">
    <location>
        <begin position="483"/>
        <end position="663"/>
    </location>
</feature>
<evidence type="ECO:0000259" key="6">
    <source>
        <dbReference type="PROSITE" id="PS50011"/>
    </source>
</evidence>
<dbReference type="PROSITE" id="PS50011">
    <property type="entry name" value="PROTEIN_KINASE_DOM"/>
    <property type="match status" value="1"/>
</dbReference>
<feature type="compositionally biased region" description="Low complexity" evidence="5">
    <location>
        <begin position="153"/>
        <end position="172"/>
    </location>
</feature>
<dbReference type="InterPro" id="IPR000719">
    <property type="entry name" value="Prot_kinase_dom"/>
</dbReference>
<sequence length="1166" mass="130208">MASSEDYKRQQFRDRLAHALNGQEDPLVVYDEFSDWITNTYGRRNPSSGLIELLKEATDRFKNVSEYKTNLRYLKLWGKYAGLLSSSEALETYSYLFSNGIGRRYAALYLEFANLLEKAGRREEAEKIYQYGIKNGPKRVDKLEQAYSQFLRRTPSSAPVPSSSNTAAPSSRSRVDDSKPDGPIKVSPTATINPRYAMMLAPIPPDKRPEKRRFDLSLLFTEEGMEYCAAEARAKSLGLYGKQWGKPPGPFVGDAPVNTGNLNLLGRSEHTRPMGRKSLMASEPTMTMNTKEALADIYGMYNSPEKTTKLASIPMRRVDATPGSLLPLRTLDPKSNHENQDFKIPAPAFKPFMDENASTPAAPKFKPFADPESNTRTPFITPRNVLVARDPGPTPNNAENTHSKKPSSSKLKASEDKVFMPFAPVFTPKQQQPIQVHRENVTEDLGKLQPKTPTMSHQRALSQDALPNVFKAPTNTTKSAFTPFVDEKSSAPPRVFSLPGQSHSENGPMPLRPEFTPFKDSGPAPAFTPFSEKKVQAPMFTPFRDLPVPKPSPVAEEEDDDEEDEEEADEEEVSDKEEPLAEEASQSSHRPGDHPLKQSWSQSVVEEDDGNDYQDDFEYEDDDQGISPSSEQFEEDHAGPRSPGRDHSATPEYEEDYVQAEVPLGGRFGQFNVMTPITERTFEFTANGPFTIEEEHEAEHTDTFARKRPTTDDDEDEVSFEGHSAFDDEEQASGDEDEPIATSLLEPVLEERTKTLALADQWTRQASFKPPNPCSPLDPNVLSSLLSFIYPDALAEDSPNEEANLLEPLLKFTKKSDKRGSNADVPSTYPIKLGSKIYEVITKLGEGAFGSVFSAHDVTSRNDDDGLDSDEDEESPLVALKVVKPSHPWEFHILRRIHSTISARSRRSIVQPIGLCNFKDESFLVLSCCSQGSLLDVVNSAVKADISQQGGSPQELLAIFFAIELIRTVGDLHASGFIHGDLKIDNCLVRLEGGSSKLSNDYSPSGEGGWDGKGITLIDFGRSIDTTLFPTEQQFVADWPADERDCPEIREDRPWTYQTDYYGLVGVIYCMLFGKYMAASAVTTDAAGRFMVTTPLKRYWQTELWRKLFDFLLNPEPGILTAPCDQLASIRKEMEIWLEANSGKQPRGTLKSFLRKLEIHIVRQQT</sequence>
<feature type="region of interest" description="Disordered" evidence="5">
    <location>
        <begin position="695"/>
        <end position="738"/>
    </location>
</feature>
<dbReference type="SMART" id="SM00777">
    <property type="entry name" value="Mad3_BUB1_I"/>
    <property type="match status" value="1"/>
</dbReference>
<feature type="compositionally biased region" description="Acidic residues" evidence="5">
    <location>
        <begin position="605"/>
        <end position="624"/>
    </location>
</feature>
<dbReference type="Pfam" id="PF08311">
    <property type="entry name" value="Mad3_BUB1_I"/>
    <property type="match status" value="1"/>
</dbReference>
<evidence type="ECO:0000313" key="9">
    <source>
        <dbReference type="Proteomes" id="UP000305067"/>
    </source>
</evidence>
<dbReference type="InterPro" id="IPR015661">
    <property type="entry name" value="Bub1/Mad3"/>
</dbReference>
<dbReference type="GO" id="GO:0000776">
    <property type="term" value="C:kinetochore"/>
    <property type="evidence" value="ECO:0007669"/>
    <property type="project" value="UniProtKB-KW"/>
</dbReference>
<dbReference type="PROSITE" id="PS51489">
    <property type="entry name" value="BUB1_N"/>
    <property type="match status" value="1"/>
</dbReference>
<dbReference type="Pfam" id="PF00069">
    <property type="entry name" value="Pkinase"/>
    <property type="match status" value="1"/>
</dbReference>
<dbReference type="SUPFAM" id="SSF56112">
    <property type="entry name" value="Protein kinase-like (PK-like)"/>
    <property type="match status" value="1"/>
</dbReference>
<dbReference type="STRING" id="1884261.A0A5C3QQK8"/>
<dbReference type="PANTHER" id="PTHR14030:SF4">
    <property type="entry name" value="BUB1 KINASE, ISOFORM A-RELATED"/>
    <property type="match status" value="1"/>
</dbReference>
<evidence type="ECO:0000256" key="3">
    <source>
        <dbReference type="ARBA" id="ARBA00022838"/>
    </source>
</evidence>
<keyword evidence="4" id="KW-0137">Centromere</keyword>
<evidence type="ECO:0000256" key="5">
    <source>
        <dbReference type="SAM" id="MobiDB-lite"/>
    </source>
</evidence>
<dbReference type="GO" id="GO:0007094">
    <property type="term" value="P:mitotic spindle assembly checkpoint signaling"/>
    <property type="evidence" value="ECO:0007669"/>
    <property type="project" value="InterPro"/>
</dbReference>
<feature type="compositionally biased region" description="Basic and acidic residues" evidence="5">
    <location>
        <begin position="697"/>
        <end position="711"/>
    </location>
</feature>
<dbReference type="GO" id="GO:0004672">
    <property type="term" value="F:protein kinase activity"/>
    <property type="evidence" value="ECO:0007669"/>
    <property type="project" value="InterPro"/>
</dbReference>
<dbReference type="AlphaFoldDB" id="A0A5C3QQK8"/>
<dbReference type="GO" id="GO:0005634">
    <property type="term" value="C:nucleus"/>
    <property type="evidence" value="ECO:0007669"/>
    <property type="project" value="TreeGrafter"/>
</dbReference>
<feature type="region of interest" description="Disordered" evidence="5">
    <location>
        <begin position="358"/>
        <end position="414"/>
    </location>
</feature>
<evidence type="ECO:0000256" key="2">
    <source>
        <dbReference type="ARBA" id="ARBA00022454"/>
    </source>
</evidence>
<evidence type="ECO:0000313" key="8">
    <source>
        <dbReference type="EMBL" id="TFL03847.1"/>
    </source>
</evidence>
<feature type="compositionally biased region" description="Basic and acidic residues" evidence="5">
    <location>
        <begin position="173"/>
        <end position="182"/>
    </location>
</feature>
<dbReference type="Gene3D" id="1.25.40.430">
    <property type="match status" value="1"/>
</dbReference>
<evidence type="ECO:0000256" key="4">
    <source>
        <dbReference type="ARBA" id="ARBA00023328"/>
    </source>
</evidence>
<proteinExistence type="predicted"/>
<name>A0A5C3QQK8_9AGAR</name>
<dbReference type="GO" id="GO:0005524">
    <property type="term" value="F:ATP binding"/>
    <property type="evidence" value="ECO:0007669"/>
    <property type="project" value="InterPro"/>
</dbReference>
<dbReference type="GO" id="GO:0032991">
    <property type="term" value="C:protein-containing complex"/>
    <property type="evidence" value="ECO:0007669"/>
    <property type="project" value="UniProtKB-ARBA"/>
</dbReference>
<dbReference type="InterPro" id="IPR013212">
    <property type="entry name" value="Mad3/Bub1_I"/>
</dbReference>
<dbReference type="EMBL" id="ML178819">
    <property type="protein sequence ID" value="TFL03847.1"/>
    <property type="molecule type" value="Genomic_DNA"/>
</dbReference>
<protein>
    <recommendedName>
        <fullName evidence="10">Mad3/BUB1 homology region 1-domain-containing protein</fullName>
    </recommendedName>
</protein>
<dbReference type="OrthoDB" id="248495at2759"/>
<organism evidence="8 9">
    <name type="scientific">Pterulicium gracile</name>
    <dbReference type="NCBI Taxonomy" id="1884261"/>
    <lineage>
        <taxon>Eukaryota</taxon>
        <taxon>Fungi</taxon>
        <taxon>Dikarya</taxon>
        <taxon>Basidiomycota</taxon>
        <taxon>Agaricomycotina</taxon>
        <taxon>Agaricomycetes</taxon>
        <taxon>Agaricomycetidae</taxon>
        <taxon>Agaricales</taxon>
        <taxon>Pleurotineae</taxon>
        <taxon>Pterulaceae</taxon>
        <taxon>Pterulicium</taxon>
    </lineage>
</organism>
<dbReference type="InterPro" id="IPR008271">
    <property type="entry name" value="Ser/Thr_kinase_AS"/>
</dbReference>
<feature type="compositionally biased region" description="Acidic residues" evidence="5">
    <location>
        <begin position="727"/>
        <end position="738"/>
    </location>
</feature>
<dbReference type="Gene3D" id="1.10.510.10">
    <property type="entry name" value="Transferase(Phosphotransferase) domain 1"/>
    <property type="match status" value="1"/>
</dbReference>
<dbReference type="Proteomes" id="UP000305067">
    <property type="component" value="Unassembled WGS sequence"/>
</dbReference>
<dbReference type="PROSITE" id="PS00108">
    <property type="entry name" value="PROTEIN_KINASE_ST"/>
    <property type="match status" value="1"/>
</dbReference>
<evidence type="ECO:0000256" key="1">
    <source>
        <dbReference type="ARBA" id="ARBA00004629"/>
    </source>
</evidence>